<keyword evidence="2" id="KW-1185">Reference proteome</keyword>
<protein>
    <submittedName>
        <fullName evidence="1">Uncharacterized protein</fullName>
    </submittedName>
</protein>
<dbReference type="EMBL" id="LWCA01000708">
    <property type="protein sequence ID" value="OAF67255.1"/>
    <property type="molecule type" value="Genomic_DNA"/>
</dbReference>
<evidence type="ECO:0000313" key="2">
    <source>
        <dbReference type="Proteomes" id="UP000078046"/>
    </source>
</evidence>
<dbReference type="AlphaFoldDB" id="A0A177AZ26"/>
<comment type="caution">
    <text evidence="1">The sequence shown here is derived from an EMBL/GenBank/DDBJ whole genome shotgun (WGS) entry which is preliminary data.</text>
</comment>
<reference evidence="1 2" key="1">
    <citation type="submission" date="2016-04" db="EMBL/GenBank/DDBJ databases">
        <title>The genome of Intoshia linei affirms orthonectids as highly simplified spiralians.</title>
        <authorList>
            <person name="Mikhailov K.V."/>
            <person name="Slusarev G.S."/>
            <person name="Nikitin M.A."/>
            <person name="Logacheva M.D."/>
            <person name="Penin A."/>
            <person name="Aleoshin V."/>
            <person name="Panchin Y.V."/>
        </authorList>
    </citation>
    <scope>NUCLEOTIDE SEQUENCE [LARGE SCALE GENOMIC DNA]</scope>
    <source>
        <strain evidence="1">Intl2013</strain>
        <tissue evidence="1">Whole animal</tissue>
    </source>
</reference>
<organism evidence="1 2">
    <name type="scientific">Intoshia linei</name>
    <dbReference type="NCBI Taxonomy" id="1819745"/>
    <lineage>
        <taxon>Eukaryota</taxon>
        <taxon>Metazoa</taxon>
        <taxon>Spiralia</taxon>
        <taxon>Lophotrochozoa</taxon>
        <taxon>Mesozoa</taxon>
        <taxon>Orthonectida</taxon>
        <taxon>Rhopaluridae</taxon>
        <taxon>Intoshia</taxon>
    </lineage>
</organism>
<name>A0A177AZ26_9BILA</name>
<gene>
    <name evidence="1" type="ORF">A3Q56_05006</name>
</gene>
<dbReference type="Proteomes" id="UP000078046">
    <property type="component" value="Unassembled WGS sequence"/>
</dbReference>
<sequence>MYEHCYLEHEQPVVYVRENIDVKFINKQFSFQNVTEDKRSCTDYDETEYEKRYWENIQFHDSENENYDKKSDIESVQLLK</sequence>
<evidence type="ECO:0000313" key="1">
    <source>
        <dbReference type="EMBL" id="OAF67255.1"/>
    </source>
</evidence>
<accession>A0A177AZ26</accession>
<proteinExistence type="predicted"/>